<dbReference type="Gene3D" id="3.30.710.10">
    <property type="entry name" value="Potassium Channel Kv1.1, Chain A"/>
    <property type="match status" value="1"/>
</dbReference>
<dbReference type="Pfam" id="PF00651">
    <property type="entry name" value="BTB"/>
    <property type="match status" value="1"/>
</dbReference>
<dbReference type="InterPro" id="IPR011333">
    <property type="entry name" value="SKP1/BTB/POZ_sf"/>
</dbReference>
<evidence type="ECO:0000256" key="11">
    <source>
        <dbReference type="SAM" id="MobiDB-lite"/>
    </source>
</evidence>
<keyword evidence="9" id="KW-0539">Nucleus</keyword>
<evidence type="ECO:0000313" key="15">
    <source>
        <dbReference type="Proteomes" id="UP001152622"/>
    </source>
</evidence>
<dbReference type="GO" id="GO:0000981">
    <property type="term" value="F:DNA-binding transcription factor activity, RNA polymerase II-specific"/>
    <property type="evidence" value="ECO:0007669"/>
    <property type="project" value="TreeGrafter"/>
</dbReference>
<dbReference type="PROSITE" id="PS50157">
    <property type="entry name" value="ZINC_FINGER_C2H2_2"/>
    <property type="match status" value="1"/>
</dbReference>
<evidence type="ECO:0000256" key="1">
    <source>
        <dbReference type="ARBA" id="ARBA00004123"/>
    </source>
</evidence>
<evidence type="ECO:0000256" key="5">
    <source>
        <dbReference type="ARBA" id="ARBA00022833"/>
    </source>
</evidence>
<dbReference type="PANTHER" id="PTHR46105">
    <property type="entry name" value="AGAP004733-PA"/>
    <property type="match status" value="1"/>
</dbReference>
<evidence type="ECO:0000259" key="12">
    <source>
        <dbReference type="PROSITE" id="PS50097"/>
    </source>
</evidence>
<dbReference type="PRINTS" id="PR00929">
    <property type="entry name" value="ATHOOK"/>
</dbReference>
<dbReference type="OrthoDB" id="6425912at2759"/>
<evidence type="ECO:0000256" key="9">
    <source>
        <dbReference type="ARBA" id="ARBA00023242"/>
    </source>
</evidence>
<dbReference type="InterPro" id="IPR013087">
    <property type="entry name" value="Znf_C2H2_type"/>
</dbReference>
<name>A0A9Q1F383_SYNKA</name>
<evidence type="ECO:0000256" key="4">
    <source>
        <dbReference type="ARBA" id="ARBA00022771"/>
    </source>
</evidence>
<evidence type="ECO:0000256" key="10">
    <source>
        <dbReference type="PROSITE-ProRule" id="PRU00042"/>
    </source>
</evidence>
<keyword evidence="15" id="KW-1185">Reference proteome</keyword>
<accession>A0A9Q1F383</accession>
<feature type="compositionally biased region" description="Pro residues" evidence="11">
    <location>
        <begin position="561"/>
        <end position="571"/>
    </location>
</feature>
<evidence type="ECO:0000259" key="13">
    <source>
        <dbReference type="PROSITE" id="PS50157"/>
    </source>
</evidence>
<keyword evidence="2" id="KW-0479">Metal-binding</keyword>
<feature type="compositionally biased region" description="Basic residues" evidence="11">
    <location>
        <begin position="576"/>
        <end position="588"/>
    </location>
</feature>
<dbReference type="GO" id="GO:0008270">
    <property type="term" value="F:zinc ion binding"/>
    <property type="evidence" value="ECO:0007669"/>
    <property type="project" value="UniProtKB-KW"/>
</dbReference>
<gene>
    <name evidence="14" type="ORF">SKAU_G00253040</name>
</gene>
<comment type="caution">
    <text evidence="14">The sequence shown here is derived from an EMBL/GenBank/DDBJ whole genome shotgun (WGS) entry which is preliminary data.</text>
</comment>
<evidence type="ECO:0000256" key="3">
    <source>
        <dbReference type="ARBA" id="ARBA00022737"/>
    </source>
</evidence>
<reference evidence="14" key="1">
    <citation type="journal article" date="2023" name="Science">
        <title>Genome structures resolve the early diversification of teleost fishes.</title>
        <authorList>
            <person name="Parey E."/>
            <person name="Louis A."/>
            <person name="Montfort J."/>
            <person name="Bouchez O."/>
            <person name="Roques C."/>
            <person name="Iampietro C."/>
            <person name="Lluch J."/>
            <person name="Castinel A."/>
            <person name="Donnadieu C."/>
            <person name="Desvignes T."/>
            <person name="Floi Bucao C."/>
            <person name="Jouanno E."/>
            <person name="Wen M."/>
            <person name="Mejri S."/>
            <person name="Dirks R."/>
            <person name="Jansen H."/>
            <person name="Henkel C."/>
            <person name="Chen W.J."/>
            <person name="Zahm M."/>
            <person name="Cabau C."/>
            <person name="Klopp C."/>
            <person name="Thompson A.W."/>
            <person name="Robinson-Rechavi M."/>
            <person name="Braasch I."/>
            <person name="Lecointre G."/>
            <person name="Bobe J."/>
            <person name="Postlethwait J.H."/>
            <person name="Berthelot C."/>
            <person name="Roest Crollius H."/>
            <person name="Guiguen Y."/>
        </authorList>
    </citation>
    <scope>NUCLEOTIDE SEQUENCE</scope>
    <source>
        <strain evidence="14">WJC10195</strain>
    </source>
</reference>
<keyword evidence="5" id="KW-0862">Zinc</keyword>
<keyword evidence="8" id="KW-0804">Transcription</keyword>
<dbReference type="GO" id="GO:0005634">
    <property type="term" value="C:nucleus"/>
    <property type="evidence" value="ECO:0007669"/>
    <property type="project" value="UniProtKB-SubCell"/>
</dbReference>
<dbReference type="SUPFAM" id="SSF57667">
    <property type="entry name" value="beta-beta-alpha zinc fingers"/>
    <property type="match status" value="1"/>
</dbReference>
<dbReference type="SMART" id="SM00355">
    <property type="entry name" value="ZnF_C2H2"/>
    <property type="match status" value="2"/>
</dbReference>
<organism evidence="14 15">
    <name type="scientific">Synaphobranchus kaupii</name>
    <name type="common">Kaup's arrowtooth eel</name>
    <dbReference type="NCBI Taxonomy" id="118154"/>
    <lineage>
        <taxon>Eukaryota</taxon>
        <taxon>Metazoa</taxon>
        <taxon>Chordata</taxon>
        <taxon>Craniata</taxon>
        <taxon>Vertebrata</taxon>
        <taxon>Euteleostomi</taxon>
        <taxon>Actinopterygii</taxon>
        <taxon>Neopterygii</taxon>
        <taxon>Teleostei</taxon>
        <taxon>Anguilliformes</taxon>
        <taxon>Synaphobranchidae</taxon>
        <taxon>Synaphobranchus</taxon>
    </lineage>
</organism>
<dbReference type="GO" id="GO:0000978">
    <property type="term" value="F:RNA polymerase II cis-regulatory region sequence-specific DNA binding"/>
    <property type="evidence" value="ECO:0007669"/>
    <property type="project" value="TreeGrafter"/>
</dbReference>
<evidence type="ECO:0000256" key="6">
    <source>
        <dbReference type="ARBA" id="ARBA00023015"/>
    </source>
</evidence>
<evidence type="ECO:0000313" key="14">
    <source>
        <dbReference type="EMBL" id="KAJ8350174.1"/>
    </source>
</evidence>
<feature type="domain" description="BTB" evidence="12">
    <location>
        <begin position="171"/>
        <end position="237"/>
    </location>
</feature>
<keyword evidence="4 10" id="KW-0863">Zinc-finger</keyword>
<feature type="region of interest" description="Disordered" evidence="11">
    <location>
        <begin position="456"/>
        <end position="662"/>
    </location>
</feature>
<dbReference type="PROSITE" id="PS50097">
    <property type="entry name" value="BTB"/>
    <property type="match status" value="1"/>
</dbReference>
<keyword evidence="6" id="KW-0805">Transcription regulation</keyword>
<dbReference type="InterPro" id="IPR041588">
    <property type="entry name" value="Integrase_H2C2"/>
</dbReference>
<keyword evidence="7" id="KW-0238">DNA-binding</keyword>
<dbReference type="SUPFAM" id="SSF54695">
    <property type="entry name" value="POZ domain"/>
    <property type="match status" value="1"/>
</dbReference>
<comment type="subcellular location">
    <subcellularLocation>
        <location evidence="1">Nucleus</location>
    </subcellularLocation>
</comment>
<dbReference type="Pfam" id="PF17921">
    <property type="entry name" value="Integrase_H2C2"/>
    <property type="match status" value="1"/>
</dbReference>
<feature type="domain" description="C2H2-type" evidence="13">
    <location>
        <begin position="838"/>
        <end position="860"/>
    </location>
</feature>
<dbReference type="PANTHER" id="PTHR46105:SF5">
    <property type="entry name" value="ZINC FINGER AND BTB DOMAIN-CONTAINING PROTEIN 44 ISOFORM X1"/>
    <property type="match status" value="1"/>
</dbReference>
<dbReference type="InterPro" id="IPR017956">
    <property type="entry name" value="AT_hook_DNA-bd_motif"/>
</dbReference>
<dbReference type="PROSITE" id="PS00028">
    <property type="entry name" value="ZINC_FINGER_C2H2_1"/>
    <property type="match status" value="1"/>
</dbReference>
<dbReference type="AlphaFoldDB" id="A0A9Q1F383"/>
<evidence type="ECO:0000256" key="2">
    <source>
        <dbReference type="ARBA" id="ARBA00022723"/>
    </source>
</evidence>
<keyword evidence="3" id="KW-0677">Repeat</keyword>
<dbReference type="SMART" id="SM00225">
    <property type="entry name" value="BTB"/>
    <property type="match status" value="1"/>
</dbReference>
<proteinExistence type="predicted"/>
<dbReference type="Gene3D" id="3.30.160.60">
    <property type="entry name" value="Classic Zinc Finger"/>
    <property type="match status" value="1"/>
</dbReference>
<dbReference type="InterPro" id="IPR036236">
    <property type="entry name" value="Znf_C2H2_sf"/>
</dbReference>
<protein>
    <submittedName>
        <fullName evidence="14">Uncharacterized protein</fullName>
    </submittedName>
</protein>
<dbReference type="InterPro" id="IPR000210">
    <property type="entry name" value="BTB/POZ_dom"/>
</dbReference>
<sequence>MAGDCAYETHYVNDDTFGSKQLFGRNQELVVDSGVRDTAKGSKSIKAVVSSPYFEIVDGVLYRKKLEKGYVSYREVLDGNRQLGAIAAFHQEPPGKRHRTLDDTYRTVADNYWWEGMYFHIREYVLGCPQCQAQQRRKEDPVESRVSRTLASHGNAVLHKLSSQREAGLFCDITLKTGSRSFPAHRAVLAAVSEYFQEIFAEMDSDGQPTVDLTGFREESVLPLLEFSYTSTLSLSVGDLAEVSALAQHFRMWPAVEACRAMQSERDGDAPKPGAGAFHERPCPVVTSRAQVLHQKRKRGWSLGERDSVQSGEAYTLTFDPASVAPSWRGRESHTPSSPVRRLKLMDFKSPSSKVKTPPQNPPPGTPVLQMHTMAQQSPLSPCSKRYRQRLSWAELGAGPAGAEQGEEEGQGSRAQEKYRLLSMLGLQRRGLLPRPEEPTGWRQKRRLRKLKVSSYALTRPRKPRAPPHGDATGLPLCNRPAPPSPALLQPLIKTEPPEPVSVEDMRLGRGRGRRTPGWIPERTQLRRSVRRAVAPPRNPAPEVPLPAGRKSARVKREPDAPPICPQPPSTPSAHARPRGRPRKHPPRRASALAVQTAAQQSGVRPRGRPKSAADPSRAHPLARSLLRTVKEEPADALPVTSAQPTPVPAGRRRRQSKPPLRLLDPGFLFPLSRPVAAVKKEEVGGDVWLARSGPYGTGSGSGIARTRHSLRRACAGLGSDRKQLHAQGPSAPLLNKRRVRRRLLDRGATGALPRPALRANKAKQTAELPKNLHSVSSLQHQRSAALESVRKARIKRLRERRIHTPVTSHTCLQCKTAYWNCDTLIMHRIRHIEGKHWPCPLCSKTFFRQRNVQSHIRTHDPKLYKCSSCILAP</sequence>
<evidence type="ECO:0000256" key="7">
    <source>
        <dbReference type="ARBA" id="ARBA00023125"/>
    </source>
</evidence>
<dbReference type="Gene3D" id="1.10.340.70">
    <property type="match status" value="1"/>
</dbReference>
<dbReference type="Proteomes" id="UP001152622">
    <property type="component" value="Chromosome 9"/>
</dbReference>
<evidence type="ECO:0000256" key="8">
    <source>
        <dbReference type="ARBA" id="ARBA00023163"/>
    </source>
</evidence>
<dbReference type="EMBL" id="JAINUF010000009">
    <property type="protein sequence ID" value="KAJ8350174.1"/>
    <property type="molecule type" value="Genomic_DNA"/>
</dbReference>
<dbReference type="InterPro" id="IPR050457">
    <property type="entry name" value="ZnFinger_BTB_dom_contain"/>
</dbReference>